<protein>
    <submittedName>
        <fullName evidence="1">Uncharacterized protein</fullName>
    </submittedName>
</protein>
<sequence length="277" mass="31036">MFNLPIDTFLYHNDNIQQQAKYQANQNHRNSIPREIGDRNINCANYNYYNSVLNVGDEVFAKNFPNNLENDKNKESLNATTIASGSKSIPSVNGSMMRANRAANAVKSTKRPAADFDILETPSSSSRMIAVNYVNSAASQIGKHIKSLRLNTGSNFKNDLRKESLLDNVWSKTRITRPNESSPKHPVLLNQKFNKKNQNQKIKSNPKSLKTIGRGIATTIPNDLGVLGSSSRMETNEMFVFIFNSFQEFSLLSFLSPPSNIILLSCLILLHLTLLQL</sequence>
<dbReference type="VEuPathDB" id="VectorBase:SSCA004428"/>
<organism evidence="1 2">
    <name type="scientific">Sarcoptes scabiei</name>
    <name type="common">Itch mite</name>
    <name type="synonym">Acarus scabiei</name>
    <dbReference type="NCBI Taxonomy" id="52283"/>
    <lineage>
        <taxon>Eukaryota</taxon>
        <taxon>Metazoa</taxon>
        <taxon>Ecdysozoa</taxon>
        <taxon>Arthropoda</taxon>
        <taxon>Chelicerata</taxon>
        <taxon>Arachnida</taxon>
        <taxon>Acari</taxon>
        <taxon>Acariformes</taxon>
        <taxon>Sarcoptiformes</taxon>
        <taxon>Astigmata</taxon>
        <taxon>Psoroptidia</taxon>
        <taxon>Sarcoptoidea</taxon>
        <taxon>Sarcoptidae</taxon>
        <taxon>Sarcoptinae</taxon>
        <taxon>Sarcoptes</taxon>
    </lineage>
</organism>
<comment type="caution">
    <text evidence="1">The sequence shown here is derived from an EMBL/GenBank/DDBJ whole genome shotgun (WGS) entry which is preliminary data.</text>
</comment>
<evidence type="ECO:0000313" key="2">
    <source>
        <dbReference type="Proteomes" id="UP000616769"/>
    </source>
</evidence>
<dbReference type="Proteomes" id="UP000616769">
    <property type="component" value="Unassembled WGS sequence"/>
</dbReference>
<reference evidence="1 2" key="1">
    <citation type="journal article" date="2015" name="Parasit. Vectors">
        <title>Draft genome of the scabies mite.</title>
        <authorList>
            <person name="Rider S.D.Jr."/>
            <person name="Morgan M.S."/>
            <person name="Arlian L.G."/>
        </authorList>
    </citation>
    <scope>NUCLEOTIDE SEQUENCE [LARGE SCALE GENOMIC DNA]</scope>
    <source>
        <strain evidence="1">Arlian Lab</strain>
    </source>
</reference>
<proteinExistence type="predicted"/>
<dbReference type="OrthoDB" id="269822at2759"/>
<dbReference type="AlphaFoldDB" id="A0A132ALZ8"/>
<dbReference type="EMBL" id="JXLN01018167">
    <property type="protein sequence ID" value="KPM11869.1"/>
    <property type="molecule type" value="Genomic_DNA"/>
</dbReference>
<name>A0A132ALZ8_SARSC</name>
<evidence type="ECO:0000313" key="1">
    <source>
        <dbReference type="EMBL" id="KPM11869.1"/>
    </source>
</evidence>
<gene>
    <name evidence="1" type="ORF">QR98_0104460</name>
</gene>
<accession>A0A132ALZ8</accession>